<organism evidence="2 3">
    <name type="scientific">Daphnia magna</name>
    <dbReference type="NCBI Taxonomy" id="35525"/>
    <lineage>
        <taxon>Eukaryota</taxon>
        <taxon>Metazoa</taxon>
        <taxon>Ecdysozoa</taxon>
        <taxon>Arthropoda</taxon>
        <taxon>Crustacea</taxon>
        <taxon>Branchiopoda</taxon>
        <taxon>Diplostraca</taxon>
        <taxon>Cladocera</taxon>
        <taxon>Anomopoda</taxon>
        <taxon>Daphniidae</taxon>
        <taxon>Daphnia</taxon>
    </lineage>
</organism>
<dbReference type="EMBL" id="LRGB01000868">
    <property type="protein sequence ID" value="KZS15703.1"/>
    <property type="molecule type" value="Genomic_DNA"/>
</dbReference>
<comment type="caution">
    <text evidence="2">The sequence shown here is derived from an EMBL/GenBank/DDBJ whole genome shotgun (WGS) entry which is preliminary data.</text>
</comment>
<accession>A0A164YX94</accession>
<proteinExistence type="predicted"/>
<evidence type="ECO:0000313" key="2">
    <source>
        <dbReference type="EMBL" id="KZS15703.1"/>
    </source>
</evidence>
<name>A0A164YX94_9CRUS</name>
<dbReference type="AlphaFoldDB" id="A0A164YX94"/>
<dbReference type="Proteomes" id="UP000076858">
    <property type="component" value="Unassembled WGS sequence"/>
</dbReference>
<keyword evidence="3" id="KW-1185">Reference proteome</keyword>
<reference evidence="2 3" key="1">
    <citation type="submission" date="2016-03" db="EMBL/GenBank/DDBJ databases">
        <title>EvidentialGene: Evidence-directed Construction of Genes on Genomes.</title>
        <authorList>
            <person name="Gilbert D.G."/>
            <person name="Choi J.-H."/>
            <person name="Mockaitis K."/>
            <person name="Colbourne J."/>
            <person name="Pfrender M."/>
        </authorList>
    </citation>
    <scope>NUCLEOTIDE SEQUENCE [LARGE SCALE GENOMIC DNA]</scope>
    <source>
        <strain evidence="2 3">Xinb3</strain>
        <tissue evidence="2">Complete organism</tissue>
    </source>
</reference>
<gene>
    <name evidence="2" type="ORF">APZ42_018940</name>
</gene>
<evidence type="ECO:0000313" key="3">
    <source>
        <dbReference type="Proteomes" id="UP000076858"/>
    </source>
</evidence>
<evidence type="ECO:0000256" key="1">
    <source>
        <dbReference type="SAM" id="MobiDB-lite"/>
    </source>
</evidence>
<feature type="region of interest" description="Disordered" evidence="1">
    <location>
        <begin position="1"/>
        <end position="20"/>
    </location>
</feature>
<sequence>MSFQKALTRHPKKMAEGSSLRTRVEVPKANQVRCREETLTT</sequence>
<protein>
    <submittedName>
        <fullName evidence="2">Uncharacterized protein</fullName>
    </submittedName>
</protein>